<name>A0A1Y0I5K8_9GAMM</name>
<keyword evidence="1" id="KW-0472">Membrane</keyword>
<dbReference type="OrthoDB" id="7862263at2"/>
<feature type="transmembrane region" description="Helical" evidence="1">
    <location>
        <begin position="12"/>
        <end position="32"/>
    </location>
</feature>
<accession>A0A1Y0I5K8</accession>
<dbReference type="Proteomes" id="UP000196027">
    <property type="component" value="Chromosome"/>
</dbReference>
<feature type="transmembrane region" description="Helical" evidence="1">
    <location>
        <begin position="44"/>
        <end position="68"/>
    </location>
</feature>
<keyword evidence="1" id="KW-1133">Transmembrane helix</keyword>
<dbReference type="KEGG" id="ome:OLMES_1687"/>
<reference evidence="2 3" key="1">
    <citation type="submission" date="2017-05" db="EMBL/GenBank/DDBJ databases">
        <title>Genomic insights into alkan degradation activity of Oleiphilus messinensis.</title>
        <authorList>
            <person name="Kozyavkin S.A."/>
            <person name="Slesarev A.I."/>
            <person name="Golyshin P.N."/>
            <person name="Korzhenkov A."/>
            <person name="Golyshina O.N."/>
            <person name="Toshchakov S.V."/>
        </authorList>
    </citation>
    <scope>NUCLEOTIDE SEQUENCE [LARGE SCALE GENOMIC DNA]</scope>
    <source>
        <strain evidence="2 3">ME102</strain>
    </source>
</reference>
<dbReference type="EMBL" id="CP021425">
    <property type="protein sequence ID" value="ARU55762.1"/>
    <property type="molecule type" value="Genomic_DNA"/>
</dbReference>
<evidence type="ECO:0000313" key="2">
    <source>
        <dbReference type="EMBL" id="ARU55762.1"/>
    </source>
</evidence>
<organism evidence="2 3">
    <name type="scientific">Oleiphilus messinensis</name>
    <dbReference type="NCBI Taxonomy" id="141451"/>
    <lineage>
        <taxon>Bacteria</taxon>
        <taxon>Pseudomonadati</taxon>
        <taxon>Pseudomonadota</taxon>
        <taxon>Gammaproteobacteria</taxon>
        <taxon>Oceanospirillales</taxon>
        <taxon>Oleiphilaceae</taxon>
        <taxon>Oleiphilus</taxon>
    </lineage>
</organism>
<evidence type="ECO:0000313" key="3">
    <source>
        <dbReference type="Proteomes" id="UP000196027"/>
    </source>
</evidence>
<feature type="transmembrane region" description="Helical" evidence="1">
    <location>
        <begin position="80"/>
        <end position="100"/>
    </location>
</feature>
<keyword evidence="1" id="KW-0812">Transmembrane</keyword>
<feature type="transmembrane region" description="Helical" evidence="1">
    <location>
        <begin position="112"/>
        <end position="134"/>
    </location>
</feature>
<dbReference type="AlphaFoldDB" id="A0A1Y0I5K8"/>
<dbReference type="RefSeq" id="WP_087460831.1">
    <property type="nucleotide sequence ID" value="NZ_CP021425.1"/>
</dbReference>
<evidence type="ECO:0000256" key="1">
    <source>
        <dbReference type="SAM" id="Phobius"/>
    </source>
</evidence>
<proteinExistence type="predicted"/>
<sequence>METQRAMFTRPLVLSIFVSVGLELITFFFYALMAETSHSLLTPFIWIVGFGGIGMGAVLGVLLDLILVGRVTAKDGIKGTILLAALTMGVTAKLLTVNFAPVFHDLSGTNALVYFISGVTTAIGSGFILGWLVFTEEGGRIADKLGV</sequence>
<protein>
    <submittedName>
        <fullName evidence="2">Uncharacterized protein</fullName>
    </submittedName>
</protein>
<gene>
    <name evidence="2" type="ORF">OLMES_1687</name>
</gene>
<keyword evidence="3" id="KW-1185">Reference proteome</keyword>